<reference evidence="7" key="1">
    <citation type="journal article" date="2013" name="BMC Microbiol.">
        <title>Taxonomy and evolution of bacteriochlorophyll a-containing members of the OM60/NOR5 clade of marine gammaproteobacteria: description of Luminiphilus syltensis gen. nov., sp. nov., reclassification of Haliea rubra as Pseudohaliea rubra gen. nov., comb. nov., and emendation of Chromatocurvus halotolerans.</title>
        <authorList>
            <person name="Spring S."/>
            <person name="Riedel T."/>
            <person name="Sproer C."/>
            <person name="Yan S."/>
            <person name="Harder J."/>
            <person name="Fuchs B.M."/>
        </authorList>
    </citation>
    <scope>NUCLEOTIDE SEQUENCE [LARGE SCALE GENOMIC DNA]</scope>
    <source>
        <strain evidence="7">NOR51-B</strain>
    </source>
</reference>
<protein>
    <recommendedName>
        <fullName evidence="1">peptidylprolyl isomerase</fullName>
        <ecNumber evidence="1">5.2.1.8</ecNumber>
    </recommendedName>
</protein>
<evidence type="ECO:0000256" key="3">
    <source>
        <dbReference type="ARBA" id="ARBA00023235"/>
    </source>
</evidence>
<dbReference type="AlphaFoldDB" id="B8KTS5"/>
<feature type="chain" id="PRO_5002873550" description="peptidylprolyl isomerase" evidence="4">
    <location>
        <begin position="34"/>
        <end position="215"/>
    </location>
</feature>
<proteinExistence type="predicted"/>
<dbReference type="Proteomes" id="UP000004699">
    <property type="component" value="Unassembled WGS sequence"/>
</dbReference>
<dbReference type="EC" id="5.2.1.8" evidence="1"/>
<sequence>MITHRPNEPHAFLRPLRLLALLTLLGAPVSTWADTHRVSMVTEAGTIELALDADVAPVTVANFLSYIDAGAFEGGSFYRTVSPENDNGSPPISVIQGGAREDAPRMAPIAHESTEDTGILHRDGVISMGRYEVGSADAEFFICIGDQPGLDFGAVRNPDKQGFAAFGRVVEGMAVVRDIHGRATDSAADDPYVANQLLREPVLIESVTVTPIIKQ</sequence>
<evidence type="ECO:0000259" key="5">
    <source>
        <dbReference type="PROSITE" id="PS50072"/>
    </source>
</evidence>
<evidence type="ECO:0000313" key="6">
    <source>
        <dbReference type="EMBL" id="EED36565.1"/>
    </source>
</evidence>
<keyword evidence="3 6" id="KW-0413">Isomerase</keyword>
<feature type="signal peptide" evidence="4">
    <location>
        <begin position="1"/>
        <end position="33"/>
    </location>
</feature>
<keyword evidence="2" id="KW-0697">Rotamase</keyword>
<feature type="domain" description="PPIase cyclophilin-type" evidence="5">
    <location>
        <begin position="42"/>
        <end position="209"/>
    </location>
</feature>
<evidence type="ECO:0000256" key="2">
    <source>
        <dbReference type="ARBA" id="ARBA00023110"/>
    </source>
</evidence>
<keyword evidence="4" id="KW-0732">Signal</keyword>
<dbReference type="Pfam" id="PF00160">
    <property type="entry name" value="Pro_isomerase"/>
    <property type="match status" value="1"/>
</dbReference>
<dbReference type="PANTHER" id="PTHR43246">
    <property type="entry name" value="PEPTIDYL-PROLYL CIS-TRANS ISOMERASE CYP38, CHLOROPLASTIC"/>
    <property type="match status" value="1"/>
</dbReference>
<dbReference type="Gene3D" id="2.40.100.10">
    <property type="entry name" value="Cyclophilin-like"/>
    <property type="match status" value="1"/>
</dbReference>
<gene>
    <name evidence="6" type="ORF">NOR51B_2517</name>
</gene>
<evidence type="ECO:0000256" key="1">
    <source>
        <dbReference type="ARBA" id="ARBA00013194"/>
    </source>
</evidence>
<dbReference type="RefSeq" id="WP_009021308.1">
    <property type="nucleotide sequence ID" value="NZ_DS999411.1"/>
</dbReference>
<name>B8KTS5_9GAMM</name>
<dbReference type="GO" id="GO:0003755">
    <property type="term" value="F:peptidyl-prolyl cis-trans isomerase activity"/>
    <property type="evidence" value="ECO:0007669"/>
    <property type="project" value="UniProtKB-KW"/>
</dbReference>
<organism evidence="6 7">
    <name type="scientific">Luminiphilus syltensis NOR5-1B</name>
    <dbReference type="NCBI Taxonomy" id="565045"/>
    <lineage>
        <taxon>Bacteria</taxon>
        <taxon>Pseudomonadati</taxon>
        <taxon>Pseudomonadota</taxon>
        <taxon>Gammaproteobacteria</taxon>
        <taxon>Cellvibrionales</taxon>
        <taxon>Halieaceae</taxon>
        <taxon>Luminiphilus</taxon>
    </lineage>
</organism>
<dbReference type="InterPro" id="IPR044665">
    <property type="entry name" value="E_coli_cyclophilin_A-like"/>
</dbReference>
<dbReference type="EMBL" id="DS999411">
    <property type="protein sequence ID" value="EED36565.1"/>
    <property type="molecule type" value="Genomic_DNA"/>
</dbReference>
<dbReference type="InterPro" id="IPR029000">
    <property type="entry name" value="Cyclophilin-like_dom_sf"/>
</dbReference>
<dbReference type="OrthoDB" id="9807797at2"/>
<evidence type="ECO:0000313" key="7">
    <source>
        <dbReference type="Proteomes" id="UP000004699"/>
    </source>
</evidence>
<dbReference type="PROSITE" id="PS50072">
    <property type="entry name" value="CSA_PPIASE_2"/>
    <property type="match status" value="1"/>
</dbReference>
<accession>B8KTS5</accession>
<dbReference type="eggNOG" id="COG0652">
    <property type="taxonomic scope" value="Bacteria"/>
</dbReference>
<keyword evidence="7" id="KW-1185">Reference proteome</keyword>
<dbReference type="STRING" id="565045.NOR51B_2517"/>
<dbReference type="SUPFAM" id="SSF50891">
    <property type="entry name" value="Cyclophilin-like"/>
    <property type="match status" value="1"/>
</dbReference>
<dbReference type="HOGENOM" id="CLU_012062_16_9_6"/>
<evidence type="ECO:0000256" key="4">
    <source>
        <dbReference type="SAM" id="SignalP"/>
    </source>
</evidence>
<dbReference type="InterPro" id="IPR002130">
    <property type="entry name" value="Cyclophilin-type_PPIase_dom"/>
</dbReference>